<gene>
    <name evidence="3" type="ORF">SAMN04489757_10783</name>
</gene>
<dbReference type="SMART" id="SM00635">
    <property type="entry name" value="BID_2"/>
    <property type="match status" value="2"/>
</dbReference>
<keyword evidence="4" id="KW-1185">Reference proteome</keyword>
<accession>A0A1I5DZ40</accession>
<dbReference type="Proteomes" id="UP000198806">
    <property type="component" value="Unassembled WGS sequence"/>
</dbReference>
<dbReference type="Gene3D" id="2.60.40.1080">
    <property type="match status" value="2"/>
</dbReference>
<feature type="domain" description="BIG2" evidence="2">
    <location>
        <begin position="125"/>
        <end position="201"/>
    </location>
</feature>
<dbReference type="SUPFAM" id="SSF49373">
    <property type="entry name" value="Invasin/intimin cell-adhesion fragments"/>
    <property type="match status" value="2"/>
</dbReference>
<dbReference type="InterPro" id="IPR008964">
    <property type="entry name" value="Invasin/intimin_cell_adhesion"/>
</dbReference>
<feature type="region of interest" description="Disordered" evidence="1">
    <location>
        <begin position="205"/>
        <end position="232"/>
    </location>
</feature>
<organism evidence="3 4">
    <name type="scientific">Anaerocolumna aminovalerica</name>
    <dbReference type="NCBI Taxonomy" id="1527"/>
    <lineage>
        <taxon>Bacteria</taxon>
        <taxon>Bacillati</taxon>
        <taxon>Bacillota</taxon>
        <taxon>Clostridia</taxon>
        <taxon>Lachnospirales</taxon>
        <taxon>Lachnospiraceae</taxon>
        <taxon>Anaerocolumna</taxon>
    </lineage>
</organism>
<evidence type="ECO:0000313" key="4">
    <source>
        <dbReference type="Proteomes" id="UP000198806"/>
    </source>
</evidence>
<proteinExistence type="predicted"/>
<dbReference type="RefSeq" id="WP_091685249.1">
    <property type="nucleotide sequence ID" value="NZ_BAABFM010000010.1"/>
</dbReference>
<evidence type="ECO:0000259" key="2">
    <source>
        <dbReference type="SMART" id="SM00635"/>
    </source>
</evidence>
<sequence length="232" mass="25104">MRNNLLKKCFIVLGLFLFFTIFVPIPVAGNIIVARASDTQAEQSDIKLNVKKVSIIKERTYALKVYNIADNHKVTFKSSSDSIAKVDGDGVITGVDFGDATITVTVKDGFKTVTTLECEVTVGPPALSVKLTKSEITLSVGRNTTLTVILKPNNTVEEAKFSSNDTSIATVSVGGRITAKSAGVTYIFASIDNGKYDMCKVTVTEEETSEQTSQDSKSQNETKESKKADKKE</sequence>
<dbReference type="Pfam" id="PF02368">
    <property type="entry name" value="Big_2"/>
    <property type="match status" value="2"/>
</dbReference>
<dbReference type="OrthoDB" id="2038592at2"/>
<dbReference type="STRING" id="1527.SAMN04489757_10783"/>
<reference evidence="3 4" key="1">
    <citation type="submission" date="2016-10" db="EMBL/GenBank/DDBJ databases">
        <authorList>
            <person name="de Groot N.N."/>
        </authorList>
    </citation>
    <scope>NUCLEOTIDE SEQUENCE [LARGE SCALE GENOMIC DNA]</scope>
    <source>
        <strain evidence="3 4">DSM 1283</strain>
    </source>
</reference>
<protein>
    <submittedName>
        <fullName evidence="3">Ig-like domain (Group 2)</fullName>
    </submittedName>
</protein>
<evidence type="ECO:0000256" key="1">
    <source>
        <dbReference type="SAM" id="MobiDB-lite"/>
    </source>
</evidence>
<dbReference type="EMBL" id="FOWD01000007">
    <property type="protein sequence ID" value="SFO04544.1"/>
    <property type="molecule type" value="Genomic_DNA"/>
</dbReference>
<dbReference type="InterPro" id="IPR003343">
    <property type="entry name" value="Big_2"/>
</dbReference>
<name>A0A1I5DZ40_9FIRM</name>
<feature type="domain" description="BIG2" evidence="2">
    <location>
        <begin position="42"/>
        <end position="115"/>
    </location>
</feature>
<feature type="compositionally biased region" description="Basic and acidic residues" evidence="1">
    <location>
        <begin position="218"/>
        <end position="232"/>
    </location>
</feature>
<evidence type="ECO:0000313" key="3">
    <source>
        <dbReference type="EMBL" id="SFO04544.1"/>
    </source>
</evidence>
<dbReference type="AlphaFoldDB" id="A0A1I5DZ40"/>